<dbReference type="EMBL" id="CP000816">
    <property type="protein sequence ID" value="ABU81753.1"/>
    <property type="molecule type" value="Genomic_DNA"/>
</dbReference>
<dbReference type="EC" id="4.1.1.126" evidence="6"/>
<dbReference type="NCBIfam" id="TIGR00148">
    <property type="entry name" value="UbiD family decarboxylase"/>
    <property type="match status" value="1"/>
</dbReference>
<dbReference type="AlphaFoldDB" id="A8AA01"/>
<evidence type="ECO:0000256" key="6">
    <source>
        <dbReference type="ARBA" id="ARBA00049727"/>
    </source>
</evidence>
<protein>
    <recommendedName>
        <fullName evidence="7">Anhydromevalonate phosphate decarboxylase</fullName>
        <ecNumber evidence="6">4.1.1.126</ecNumber>
    </recommendedName>
</protein>
<comment type="function">
    <text evidence="5">Catalyzes the conversion of trans-anhydromevalonate 5-phosphate (tAHMP) into isopentenyl phosphate. Involved in the archaeal mevalonate (MVA) pathway, which provides fundamental precursors for isoprenoid biosynthesis, such as isopentenyl diphosphate (IPP) and dimethylallyl diphosphate (DMAPP).</text>
</comment>
<comment type="cofactor">
    <cofactor evidence="1">
        <name>Mn(2+)</name>
        <dbReference type="ChEBI" id="CHEBI:29035"/>
    </cofactor>
</comment>
<comment type="catalytic activity">
    <reaction evidence="4">
        <text>(2E)-3-methyl-5-phosphooxypent-2-enoate + H(+) = isopentenyl phosphate + CO2</text>
        <dbReference type="Rhea" id="RHEA:78971"/>
        <dbReference type="ChEBI" id="CHEBI:15378"/>
        <dbReference type="ChEBI" id="CHEBI:16526"/>
        <dbReference type="ChEBI" id="CHEBI:65078"/>
        <dbReference type="ChEBI" id="CHEBI:229665"/>
        <dbReference type="EC" id="4.1.1.126"/>
    </reaction>
    <physiologicalReaction direction="left-to-right" evidence="4">
        <dbReference type="Rhea" id="RHEA:78972"/>
    </physiologicalReaction>
</comment>
<dbReference type="Pfam" id="PF01977">
    <property type="entry name" value="UbiD"/>
    <property type="match status" value="1"/>
</dbReference>
<dbReference type="FunFam" id="3.40.1670.10:FF:000003">
    <property type="entry name" value="Phenolic acid decarboxylase"/>
    <property type="match status" value="1"/>
</dbReference>
<dbReference type="Pfam" id="PF20695">
    <property type="entry name" value="UbiD_N"/>
    <property type="match status" value="1"/>
</dbReference>
<comment type="cofactor">
    <cofactor evidence="8">
        <name>prenylated FMN</name>
        <dbReference type="ChEBI" id="CHEBI:87746"/>
    </cofactor>
</comment>
<feature type="domain" description="3-octaprenyl-4-hydroxybenzoate carboxy-lyase-like C-terminal" evidence="11">
    <location>
        <begin position="331"/>
        <end position="454"/>
    </location>
</feature>
<evidence type="ECO:0000259" key="11">
    <source>
        <dbReference type="Pfam" id="PF20696"/>
    </source>
</evidence>
<evidence type="ECO:0000256" key="8">
    <source>
        <dbReference type="ARBA" id="ARBA00049936"/>
    </source>
</evidence>
<name>A8AA01_IGNH4</name>
<dbReference type="HOGENOM" id="CLU_023348_4_1_2"/>
<dbReference type="Pfam" id="PF20696">
    <property type="entry name" value="UbiD_C"/>
    <property type="match status" value="1"/>
</dbReference>
<evidence type="ECO:0000313" key="12">
    <source>
        <dbReference type="EMBL" id="ABU81753.1"/>
    </source>
</evidence>
<evidence type="ECO:0000313" key="13">
    <source>
        <dbReference type="Proteomes" id="UP000000262"/>
    </source>
</evidence>
<evidence type="ECO:0000256" key="3">
    <source>
        <dbReference type="ARBA" id="ARBA00010021"/>
    </source>
</evidence>
<evidence type="ECO:0000256" key="5">
    <source>
        <dbReference type="ARBA" id="ARBA00049583"/>
    </source>
</evidence>
<comment type="similarity">
    <text evidence="3">Belongs to the UbiD family.</text>
</comment>
<keyword evidence="13" id="KW-1185">Reference proteome</keyword>
<dbReference type="eggNOG" id="arCOG01671">
    <property type="taxonomic scope" value="Archaea"/>
</dbReference>
<dbReference type="InterPro" id="IPR048304">
    <property type="entry name" value="UbiD_Rift_dom"/>
</dbReference>
<dbReference type="SUPFAM" id="SSF143968">
    <property type="entry name" value="UbiD C-terminal domain-like"/>
    <property type="match status" value="1"/>
</dbReference>
<reference evidence="12 13" key="1">
    <citation type="journal article" date="2008" name="Genome Biol.">
        <title>A genomic analysis of the archaeal system Ignicoccus hospitalis-Nanoarchaeum equitans.</title>
        <authorList>
            <person name="Podar M."/>
            <person name="Anderson I."/>
            <person name="Makarova K.S."/>
            <person name="Elkins J.G."/>
            <person name="Ivanova N."/>
            <person name="Wall M.A."/>
            <person name="Lykidis A."/>
            <person name="Mavromatis K."/>
            <person name="Sun H."/>
            <person name="Hudson M.E."/>
            <person name="Chen W."/>
            <person name="Deciu C."/>
            <person name="Hutchison D."/>
            <person name="Eads J.R."/>
            <person name="Anderson A."/>
            <person name="Fernandes F."/>
            <person name="Szeto E."/>
            <person name="Lapidus A."/>
            <person name="Kyrpides N.C."/>
            <person name="Saier M.H.Jr."/>
            <person name="Richardson P.M."/>
            <person name="Rachel R."/>
            <person name="Huber H."/>
            <person name="Eisen J.A."/>
            <person name="Koonin E.V."/>
            <person name="Keller M."/>
            <person name="Stetter K.O."/>
        </authorList>
    </citation>
    <scope>NUCLEOTIDE SEQUENCE [LARGE SCALE GENOMIC DNA]</scope>
    <source>
        <strain evidence="13">KIN4/I / DSM 18386 / JCM 14125</strain>
    </source>
</reference>
<evidence type="ECO:0000256" key="4">
    <source>
        <dbReference type="ARBA" id="ARBA00049054"/>
    </source>
</evidence>
<dbReference type="KEGG" id="iho:Igni_0571"/>
<dbReference type="InterPro" id="IPR049383">
    <property type="entry name" value="UbiD-like_N"/>
</dbReference>
<evidence type="ECO:0000256" key="1">
    <source>
        <dbReference type="ARBA" id="ARBA00001936"/>
    </source>
</evidence>
<comment type="pathway">
    <text evidence="2">Isoprenoid biosynthesis; isopentenyl diphosphate biosynthesis via mevalonate pathway.</text>
</comment>
<dbReference type="PANTHER" id="PTHR30108">
    <property type="entry name" value="3-OCTAPRENYL-4-HYDROXYBENZOATE CARBOXY-LYASE-RELATED"/>
    <property type="match status" value="1"/>
</dbReference>
<evidence type="ECO:0000259" key="9">
    <source>
        <dbReference type="Pfam" id="PF01977"/>
    </source>
</evidence>
<sequence>MVLLAGATGASLLEDLRDYLNLLDEKGLLHKVNVEVDPVEEVPEVLRRLMWRRFDKAVLFEKLKGYPDWKVAGNLFGSTNLIKLALGTEELEELGERFLAPFKASGARSFGEKVKTLMEFINMGKYLPKKVRKGPVLENEKEPDFLSLPAFKTWPKDASRYLTYALTVTKDPESGTYNFGIYRIMIYSPKRAVIHWQVHKRGASHYAKYKELGFEKMPVAIVIGGDPATLLTGALPVPEGIDKYAFAGVLRGSPVKVVEVGDLLVPAYAEAVITGYVKVGELAWEGPFGDHTGYYTPRDLYPVFHAEKFFVRTDPIYYGTVVGRPPMEDAYIGKATERIFLPLIKWLVPEVIDMNLPPEGLFHGIAIVSIRKKYPGHARKVAHALLGLGQMSFTKIVIVVDQDVNVHDWGEVAYAIASTVDPERDVEIIRNDVTDVLDHTSPSPPAGSKMIIDATRKFKEECGYEWPERSAPDPKVSELVERRWREYGF</sequence>
<organism evidence="12 13">
    <name type="scientific">Ignicoccus hospitalis (strain KIN4/I / DSM 18386 / JCM 14125)</name>
    <dbReference type="NCBI Taxonomy" id="453591"/>
    <lineage>
        <taxon>Archaea</taxon>
        <taxon>Thermoproteota</taxon>
        <taxon>Thermoprotei</taxon>
        <taxon>Desulfurococcales</taxon>
        <taxon>Desulfurococcaceae</taxon>
        <taxon>Ignicoccus</taxon>
    </lineage>
</organism>
<evidence type="ECO:0000259" key="10">
    <source>
        <dbReference type="Pfam" id="PF20695"/>
    </source>
</evidence>
<dbReference type="SUPFAM" id="SSF50475">
    <property type="entry name" value="FMN-binding split barrel"/>
    <property type="match status" value="1"/>
</dbReference>
<gene>
    <name evidence="12" type="ordered locus">Igni_0571</name>
</gene>
<accession>A8AA01</accession>
<dbReference type="PhylomeDB" id="A8AA01"/>
<dbReference type="GO" id="GO:0005737">
    <property type="term" value="C:cytoplasm"/>
    <property type="evidence" value="ECO:0007669"/>
    <property type="project" value="TreeGrafter"/>
</dbReference>
<evidence type="ECO:0000256" key="7">
    <source>
        <dbReference type="ARBA" id="ARBA00049754"/>
    </source>
</evidence>
<evidence type="ECO:0000256" key="2">
    <source>
        <dbReference type="ARBA" id="ARBA00005092"/>
    </source>
</evidence>
<dbReference type="Gene3D" id="3.40.1670.10">
    <property type="entry name" value="UbiD C-terminal domain-like"/>
    <property type="match status" value="1"/>
</dbReference>
<dbReference type="STRING" id="453591.Igni_0571"/>
<dbReference type="InterPro" id="IPR002830">
    <property type="entry name" value="UbiD"/>
</dbReference>
<dbReference type="GO" id="GO:0016831">
    <property type="term" value="F:carboxy-lyase activity"/>
    <property type="evidence" value="ECO:0007669"/>
    <property type="project" value="InterPro"/>
</dbReference>
<feature type="domain" description="3-octaprenyl-4-hydroxybenzoate carboxy-lyase-like Rift-related" evidence="9">
    <location>
        <begin position="130"/>
        <end position="325"/>
    </location>
</feature>
<dbReference type="InterPro" id="IPR049381">
    <property type="entry name" value="UbiD-like_C"/>
</dbReference>
<dbReference type="PANTHER" id="PTHR30108:SF17">
    <property type="entry name" value="FERULIC ACID DECARBOXYLASE 1"/>
    <property type="match status" value="1"/>
</dbReference>
<proteinExistence type="inferred from homology"/>
<dbReference type="Proteomes" id="UP000000262">
    <property type="component" value="Chromosome"/>
</dbReference>
<feature type="domain" description="3-octaprenyl-4-hydroxybenzoate carboxy-lyase-like N-terminal" evidence="10">
    <location>
        <begin position="20"/>
        <end position="97"/>
    </location>
</feature>